<dbReference type="Proteomes" id="UP000037923">
    <property type="component" value="Unassembled WGS sequence"/>
</dbReference>
<gene>
    <name evidence="1" type="ORF">ABB37_00640</name>
</gene>
<keyword evidence="2" id="KW-1185">Reference proteome</keyword>
<organism evidence="1 2">
    <name type="scientific">Leptomonas pyrrhocoris</name>
    <name type="common">Firebug parasite</name>
    <dbReference type="NCBI Taxonomy" id="157538"/>
    <lineage>
        <taxon>Eukaryota</taxon>
        <taxon>Discoba</taxon>
        <taxon>Euglenozoa</taxon>
        <taxon>Kinetoplastea</taxon>
        <taxon>Metakinetoplastina</taxon>
        <taxon>Trypanosomatida</taxon>
        <taxon>Trypanosomatidae</taxon>
        <taxon>Leishmaniinae</taxon>
        <taxon>Leptomonas</taxon>
    </lineage>
</organism>
<evidence type="ECO:0000313" key="2">
    <source>
        <dbReference type="Proteomes" id="UP000037923"/>
    </source>
</evidence>
<dbReference type="EMBL" id="LGTL01000001">
    <property type="protein sequence ID" value="KPA86491.1"/>
    <property type="molecule type" value="Genomic_DNA"/>
</dbReference>
<sequence length="106" mass="11727">MCDTSATADDVELRLLNHCLSNSVQVHYLVTSSFTGDSWQSSSLLEADTQRYMKALLMKYGTSTALRSRLVSGDSLYYLQCLTNAETRCDFVRVAAAPFFPLASAE</sequence>
<dbReference type="OrthoDB" id="271738at2759"/>
<reference evidence="1 2" key="1">
    <citation type="submission" date="2015-07" db="EMBL/GenBank/DDBJ databases">
        <title>High-quality genome of monoxenous trypanosomatid Leptomonas pyrrhocoris.</title>
        <authorList>
            <person name="Flegontov P."/>
            <person name="Butenko A."/>
            <person name="Firsov S."/>
            <person name="Vlcek C."/>
            <person name="Logacheva M.D."/>
            <person name="Field M."/>
            <person name="Filatov D."/>
            <person name="Flegontova O."/>
            <person name="Gerasimov E."/>
            <person name="Jackson A.P."/>
            <person name="Kelly S."/>
            <person name="Opperdoes F."/>
            <person name="O'Reilly A."/>
            <person name="Votypka J."/>
            <person name="Yurchenko V."/>
            <person name="Lukes J."/>
        </authorList>
    </citation>
    <scope>NUCLEOTIDE SEQUENCE [LARGE SCALE GENOMIC DNA]</scope>
    <source>
        <strain evidence="1">H10</strain>
    </source>
</reference>
<evidence type="ECO:0000313" key="1">
    <source>
        <dbReference type="EMBL" id="KPA86491.1"/>
    </source>
</evidence>
<dbReference type="RefSeq" id="XP_015664930.1">
    <property type="nucleotide sequence ID" value="XM_015796922.1"/>
</dbReference>
<accession>A0A0N0E0I5</accession>
<proteinExistence type="predicted"/>
<dbReference type="VEuPathDB" id="TriTrypDB:LpyrH10_01_6400"/>
<comment type="caution">
    <text evidence="1">The sequence shown here is derived from an EMBL/GenBank/DDBJ whole genome shotgun (WGS) entry which is preliminary data.</text>
</comment>
<dbReference type="OMA" id="NAVQVHY"/>
<dbReference type="GeneID" id="26900937"/>
<name>A0A0N0E0I5_LEPPY</name>
<dbReference type="AlphaFoldDB" id="A0A0N0E0I5"/>
<protein>
    <submittedName>
        <fullName evidence="1">Uncharacterized protein</fullName>
    </submittedName>
</protein>